<evidence type="ECO:0008006" key="3">
    <source>
        <dbReference type="Google" id="ProtNLM"/>
    </source>
</evidence>
<comment type="caution">
    <text evidence="1">The sequence shown here is derived from an EMBL/GenBank/DDBJ whole genome shotgun (WGS) entry which is preliminary data.</text>
</comment>
<accession>A0ABV8GEL8</accession>
<name>A0ABV8GEL8_9ACTN</name>
<proteinExistence type="predicted"/>
<protein>
    <recommendedName>
        <fullName evidence="3">Lasso RiPP family leader peptide-containing protein</fullName>
    </recommendedName>
</protein>
<sequence>MADKSAKTPVPVRRYGGPAVRLVTVPLEGRRRTAAGGAHRAKPYKKLDL</sequence>
<reference evidence="2" key="1">
    <citation type="journal article" date="2019" name="Int. J. Syst. Evol. Microbiol.">
        <title>The Global Catalogue of Microorganisms (GCM) 10K type strain sequencing project: providing services to taxonomists for standard genome sequencing and annotation.</title>
        <authorList>
            <consortium name="The Broad Institute Genomics Platform"/>
            <consortium name="The Broad Institute Genome Sequencing Center for Infectious Disease"/>
            <person name="Wu L."/>
            <person name="Ma J."/>
        </authorList>
    </citation>
    <scope>NUCLEOTIDE SEQUENCE [LARGE SCALE GENOMIC DNA]</scope>
    <source>
        <strain evidence="2">TBRC 1276</strain>
    </source>
</reference>
<keyword evidence="2" id="KW-1185">Reference proteome</keyword>
<gene>
    <name evidence="1" type="ORF">ACFOY2_33740</name>
</gene>
<dbReference type="RefSeq" id="WP_379532160.1">
    <property type="nucleotide sequence ID" value="NZ_JBHSBI010000020.1"/>
</dbReference>
<evidence type="ECO:0000313" key="2">
    <source>
        <dbReference type="Proteomes" id="UP001595851"/>
    </source>
</evidence>
<dbReference type="EMBL" id="JBHSBI010000020">
    <property type="protein sequence ID" value="MFC4012238.1"/>
    <property type="molecule type" value="Genomic_DNA"/>
</dbReference>
<dbReference type="Proteomes" id="UP001595851">
    <property type="component" value="Unassembled WGS sequence"/>
</dbReference>
<organism evidence="1 2">
    <name type="scientific">Nonomuraea purpurea</name>
    <dbReference type="NCBI Taxonomy" id="1849276"/>
    <lineage>
        <taxon>Bacteria</taxon>
        <taxon>Bacillati</taxon>
        <taxon>Actinomycetota</taxon>
        <taxon>Actinomycetes</taxon>
        <taxon>Streptosporangiales</taxon>
        <taxon>Streptosporangiaceae</taxon>
        <taxon>Nonomuraea</taxon>
    </lineage>
</organism>
<evidence type="ECO:0000313" key="1">
    <source>
        <dbReference type="EMBL" id="MFC4012238.1"/>
    </source>
</evidence>